<dbReference type="RefSeq" id="WP_124704998.1">
    <property type="nucleotide sequence ID" value="NZ_BGOW01000017.1"/>
</dbReference>
<proteinExistence type="predicted"/>
<gene>
    <name evidence="1" type="ORF">SFMTTN_2021</name>
</gene>
<dbReference type="Proteomes" id="UP000286806">
    <property type="component" value="Unassembled WGS sequence"/>
</dbReference>
<name>A0A401JF28_9PROT</name>
<reference evidence="1 2" key="1">
    <citation type="journal article" date="2019" name="Front. Microbiol.">
        <title>Genomes of Neutrophilic Sulfur-Oxidizing Chemolithoautotrophs Representing 9 Proteobacterial Species From 8 Genera.</title>
        <authorList>
            <person name="Watanabe T."/>
            <person name="Kojima H."/>
            <person name="Umezawa K."/>
            <person name="Hori C."/>
            <person name="Takasuka T.E."/>
            <person name="Kato Y."/>
            <person name="Fukui M."/>
        </authorList>
    </citation>
    <scope>NUCLEOTIDE SEQUENCE [LARGE SCALE GENOMIC DNA]</scope>
    <source>
        <strain evidence="1 2">TTN</strain>
    </source>
</reference>
<dbReference type="OrthoDB" id="6936674at2"/>
<accession>A0A401JF28</accession>
<comment type="caution">
    <text evidence="1">The sequence shown here is derived from an EMBL/GenBank/DDBJ whole genome shotgun (WGS) entry which is preliminary data.</text>
</comment>
<dbReference type="AlphaFoldDB" id="A0A401JF28"/>
<organism evidence="1 2">
    <name type="scientific">Sulfuriferula multivorans</name>
    <dbReference type="NCBI Taxonomy" id="1559896"/>
    <lineage>
        <taxon>Bacteria</taxon>
        <taxon>Pseudomonadati</taxon>
        <taxon>Pseudomonadota</taxon>
        <taxon>Betaproteobacteria</taxon>
        <taxon>Nitrosomonadales</taxon>
        <taxon>Sulfuricellaceae</taxon>
        <taxon>Sulfuriferula</taxon>
    </lineage>
</organism>
<sequence>MIMVTITDLRELDYCTRGARAWCARMGIDWPGFLRDGIDADLLDASGDAMAIKAAQHARIKHGQQ</sequence>
<evidence type="ECO:0000313" key="2">
    <source>
        <dbReference type="Proteomes" id="UP000286806"/>
    </source>
</evidence>
<evidence type="ECO:0000313" key="1">
    <source>
        <dbReference type="EMBL" id="GBL46208.1"/>
    </source>
</evidence>
<keyword evidence="2" id="KW-1185">Reference proteome</keyword>
<protein>
    <submittedName>
        <fullName evidence="1">Uncharacterized protein</fullName>
    </submittedName>
</protein>
<dbReference type="EMBL" id="BGOW01000017">
    <property type="protein sequence ID" value="GBL46208.1"/>
    <property type="molecule type" value="Genomic_DNA"/>
</dbReference>